<dbReference type="CDD" id="cd06225">
    <property type="entry name" value="HAMP"/>
    <property type="match status" value="1"/>
</dbReference>
<dbReference type="SMART" id="SM00283">
    <property type="entry name" value="MA"/>
    <property type="match status" value="1"/>
</dbReference>
<protein>
    <submittedName>
        <fullName evidence="10">Methyl-accepting chemotaxis protein</fullName>
    </submittedName>
</protein>
<comment type="similarity">
    <text evidence="3">Belongs to the methyl-accepting chemotaxis (MCP) protein family.</text>
</comment>
<dbReference type="Proteomes" id="UP000003515">
    <property type="component" value="Unassembled WGS sequence"/>
</dbReference>
<keyword evidence="6" id="KW-1133">Transmembrane helix</keyword>
<dbReference type="Pfam" id="PF00672">
    <property type="entry name" value="HAMP"/>
    <property type="match status" value="1"/>
</dbReference>
<evidence type="ECO:0000256" key="3">
    <source>
        <dbReference type="ARBA" id="ARBA00029447"/>
    </source>
</evidence>
<evidence type="ECO:0000256" key="4">
    <source>
        <dbReference type="PROSITE-ProRule" id="PRU00284"/>
    </source>
</evidence>
<evidence type="ECO:0000313" key="12">
    <source>
        <dbReference type="Proteomes" id="UP000003515"/>
    </source>
</evidence>
<dbReference type="SUPFAM" id="SSF58104">
    <property type="entry name" value="Methyl-accepting chemotaxis protein (MCP) signaling domain"/>
    <property type="match status" value="1"/>
</dbReference>
<reference evidence="9 12" key="1">
    <citation type="submission" date="2009-10" db="EMBL/GenBank/DDBJ databases">
        <authorList>
            <consortium name="Los Alamos National Laboratory (LANL)"/>
            <consortium name="National Microbial Pathogen Data Resource (NMPDR)"/>
            <person name="Munk A.C."/>
            <person name="Chertkov O."/>
            <person name="Tapia R."/>
            <person name="Green L."/>
            <person name="Rogers Y."/>
            <person name="Detter J.C."/>
            <person name="Bruce D."/>
            <person name="Brettin T.S."/>
            <person name="Colwell R.R."/>
            <person name="Huq A."/>
            <person name="Grim C.J."/>
            <person name="Hasan N.A."/>
            <person name="Bartels D."/>
            <person name="Vonstein V."/>
        </authorList>
    </citation>
    <scope>NUCLEOTIDE SEQUENCE [LARGE SCALE GENOMIC DNA]</scope>
    <source>
        <strain evidence="9 12">CIP 102891</strain>
    </source>
</reference>
<dbReference type="AlphaFoldDB" id="C9QHK2"/>
<name>C9QHK2_VIBOR</name>
<dbReference type="PATRIC" id="fig|675816.5.peg.1822"/>
<dbReference type="GO" id="GO:0006935">
    <property type="term" value="P:chemotaxis"/>
    <property type="evidence" value="ECO:0007669"/>
    <property type="project" value="UniProtKB-ARBA"/>
</dbReference>
<evidence type="ECO:0000313" key="9">
    <source>
        <dbReference type="EMBL" id="EEX93733.1"/>
    </source>
</evidence>
<keyword evidence="12" id="KW-1185">Reference proteome</keyword>
<organism evidence="10 11">
    <name type="scientific">Vibrio orientalis CIP 102891 = ATCC 33934</name>
    <dbReference type="NCBI Taxonomy" id="675816"/>
    <lineage>
        <taxon>Bacteria</taxon>
        <taxon>Pseudomonadati</taxon>
        <taxon>Pseudomonadota</taxon>
        <taxon>Gammaproteobacteria</taxon>
        <taxon>Vibrionales</taxon>
        <taxon>Vibrionaceae</taxon>
        <taxon>Vibrio</taxon>
        <taxon>Vibrio oreintalis group</taxon>
    </lineage>
</organism>
<evidence type="ECO:0000256" key="5">
    <source>
        <dbReference type="SAM" id="Coils"/>
    </source>
</evidence>
<comment type="caution">
    <text evidence="10">The sequence shown here is derived from an EMBL/GenBank/DDBJ whole genome shotgun (WGS) entry which is preliminary data.</text>
</comment>
<comment type="subcellular location">
    <subcellularLocation>
        <location evidence="1">Membrane</location>
    </subcellularLocation>
</comment>
<evidence type="ECO:0000259" key="7">
    <source>
        <dbReference type="PROSITE" id="PS50111"/>
    </source>
</evidence>
<sequence length="661" mass="73708">MIKHWFYNIKMRTKLALAFSIPIIFILIQAVSAISSLSEVNKDIVNLESVNDVIALTKDIKNAENQFSLTLENRNIDDVFDKIDRVFLEIERLDSAVNNDEVKNIFGLVSQELEQYKAKFNTYQAVAFSTGMIADKLDDISLKIEHEFGNVIERSKQFLQGDHTEESIESIDTMLKQVADNEELLRDFYEVQVAQKNYFIAESDKTLTLLEQKITRLENAVRSIEDTQAETKRLSGYIERYDQELRKYVEEHSLKVNMISEMSQDLGSIVHLIEQSKVLSDQQYQQNSQWNMTFNIVLTLAVIILAMVSWILFERVIVPPLHQVVESSGKIASGKLDVDLDSNRKDEIGLVFNSTVTMSQRLKAMVGALTDNITRIANSSEELSVLTNQTSTSLVKQKDYIQDMSQSMADVESLSERMTHEAKLASESAFRTNQIAQEGNSLIHNATDSMKVLSGSIVQLEQVVISVEEDSDNIVSILHIIKSISEQVNLLALNAAIEAARAGEHGRGFAVVAEEVRALALKTQSSAVEIENSIDTLKSGSKKAANEIILCRQQVENVGSQTNEVSQVLSQIVNEVGKITAMSESITDMTQSHENEVININEKVASILDVSVANAEGSQQIASTTVELSAIGEELRYLSSAFSFSRSKQSHTLAPDVNPLN</sequence>
<gene>
    <name evidence="9" type="ORF">VIA_000890</name>
    <name evidence="10" type="ORF">VIOR3934_00055</name>
</gene>
<dbReference type="Proteomes" id="UP000002817">
    <property type="component" value="Unassembled WGS sequence"/>
</dbReference>
<proteinExistence type="inferred from homology"/>
<keyword evidence="6" id="KW-0812">Transmembrane</keyword>
<feature type="coiled-coil region" evidence="5">
    <location>
        <begin position="200"/>
        <end position="230"/>
    </location>
</feature>
<dbReference type="EMBL" id="AFWH01000021">
    <property type="protein sequence ID" value="EGU50742.1"/>
    <property type="molecule type" value="Genomic_DNA"/>
</dbReference>
<dbReference type="Gene3D" id="1.10.287.950">
    <property type="entry name" value="Methyl-accepting chemotaxis protein"/>
    <property type="match status" value="1"/>
</dbReference>
<feature type="domain" description="Methyl-accepting transducer" evidence="7">
    <location>
        <begin position="372"/>
        <end position="611"/>
    </location>
</feature>
<evidence type="ECO:0000313" key="11">
    <source>
        <dbReference type="Proteomes" id="UP000002817"/>
    </source>
</evidence>
<dbReference type="GO" id="GO:0007165">
    <property type="term" value="P:signal transduction"/>
    <property type="evidence" value="ECO:0007669"/>
    <property type="project" value="UniProtKB-KW"/>
</dbReference>
<dbReference type="InterPro" id="IPR003660">
    <property type="entry name" value="HAMP_dom"/>
</dbReference>
<evidence type="ECO:0000256" key="2">
    <source>
        <dbReference type="ARBA" id="ARBA00023224"/>
    </source>
</evidence>
<keyword evidence="6" id="KW-0472">Membrane</keyword>
<keyword evidence="2 4" id="KW-0807">Transducer</keyword>
<dbReference type="eggNOG" id="COG0840">
    <property type="taxonomic scope" value="Bacteria"/>
</dbReference>
<dbReference type="EMBL" id="ACZV01000004">
    <property type="protein sequence ID" value="EEX93733.1"/>
    <property type="molecule type" value="Genomic_DNA"/>
</dbReference>
<reference evidence="10 11" key="3">
    <citation type="journal article" date="2012" name="Int. J. Syst. Evol. Microbiol.">
        <title>Vibrio caribbeanicus sp. nov., isolated from the marine sponge Scleritoderma cyanea.</title>
        <authorList>
            <person name="Hoffmann M."/>
            <person name="Monday S.R."/>
            <person name="Allard M.W."/>
            <person name="Strain E.A."/>
            <person name="Whittaker P."/>
            <person name="Naum M."/>
            <person name="McCarthy P.J."/>
            <person name="Lopez J.V."/>
            <person name="Fischer M."/>
            <person name="Brown E.W."/>
        </authorList>
    </citation>
    <scope>NUCLEOTIDE SEQUENCE [LARGE SCALE GENOMIC DNA]</scope>
    <source>
        <strain evidence="10">CIP 102891</strain>
        <strain evidence="11">CIP 102891 / ATCC 33934</strain>
    </source>
</reference>
<dbReference type="FunFam" id="1.10.287.950:FF:000001">
    <property type="entry name" value="Methyl-accepting chemotaxis sensory transducer"/>
    <property type="match status" value="1"/>
</dbReference>
<feature type="transmembrane region" description="Helical" evidence="6">
    <location>
        <begin position="292"/>
        <end position="313"/>
    </location>
</feature>
<dbReference type="PROSITE" id="PS50111">
    <property type="entry name" value="CHEMOTAXIS_TRANSDUC_2"/>
    <property type="match status" value="1"/>
</dbReference>
<evidence type="ECO:0000313" key="10">
    <source>
        <dbReference type="EMBL" id="EGU50742.1"/>
    </source>
</evidence>
<feature type="domain" description="HAMP" evidence="8">
    <location>
        <begin position="315"/>
        <end position="367"/>
    </location>
</feature>
<dbReference type="RefSeq" id="WP_004411402.1">
    <property type="nucleotide sequence ID" value="NZ_ACZV01000004.1"/>
</dbReference>
<dbReference type="OrthoDB" id="2489132at2"/>
<dbReference type="InterPro" id="IPR004089">
    <property type="entry name" value="MCPsignal_dom"/>
</dbReference>
<evidence type="ECO:0000256" key="6">
    <source>
        <dbReference type="SAM" id="Phobius"/>
    </source>
</evidence>
<evidence type="ECO:0000259" key="8">
    <source>
        <dbReference type="PROSITE" id="PS50885"/>
    </source>
</evidence>
<dbReference type="SMART" id="SM00304">
    <property type="entry name" value="HAMP"/>
    <property type="match status" value="1"/>
</dbReference>
<dbReference type="GO" id="GO:0016020">
    <property type="term" value="C:membrane"/>
    <property type="evidence" value="ECO:0007669"/>
    <property type="project" value="UniProtKB-SubCell"/>
</dbReference>
<dbReference type="PROSITE" id="PS50885">
    <property type="entry name" value="HAMP"/>
    <property type="match status" value="1"/>
</dbReference>
<reference evidence="10" key="2">
    <citation type="submission" date="2011-08" db="EMBL/GenBank/DDBJ databases">
        <authorList>
            <person name="Hoffman M."/>
            <person name="Strain E.A."/>
            <person name="Brown E."/>
            <person name="Allard M.W."/>
        </authorList>
    </citation>
    <scope>NUCLEOTIDE SEQUENCE</scope>
    <source>
        <strain evidence="10">CIP 102891</strain>
    </source>
</reference>
<evidence type="ECO:0000256" key="1">
    <source>
        <dbReference type="ARBA" id="ARBA00004370"/>
    </source>
</evidence>
<dbReference type="PANTHER" id="PTHR32089">
    <property type="entry name" value="METHYL-ACCEPTING CHEMOTAXIS PROTEIN MCPB"/>
    <property type="match status" value="1"/>
</dbReference>
<dbReference type="STRING" id="675816.VIA_000890"/>
<accession>C9QHK2</accession>
<keyword evidence="5" id="KW-0175">Coiled coil</keyword>
<dbReference type="PANTHER" id="PTHR32089:SF112">
    <property type="entry name" value="LYSOZYME-LIKE PROTEIN-RELATED"/>
    <property type="match status" value="1"/>
</dbReference>
<dbReference type="Pfam" id="PF00015">
    <property type="entry name" value="MCPsignal"/>
    <property type="match status" value="1"/>
</dbReference>